<organism evidence="1 2">
    <name type="scientific">Lithocarpus litseifolius</name>
    <dbReference type="NCBI Taxonomy" id="425828"/>
    <lineage>
        <taxon>Eukaryota</taxon>
        <taxon>Viridiplantae</taxon>
        <taxon>Streptophyta</taxon>
        <taxon>Embryophyta</taxon>
        <taxon>Tracheophyta</taxon>
        <taxon>Spermatophyta</taxon>
        <taxon>Magnoliopsida</taxon>
        <taxon>eudicotyledons</taxon>
        <taxon>Gunneridae</taxon>
        <taxon>Pentapetalae</taxon>
        <taxon>rosids</taxon>
        <taxon>fabids</taxon>
        <taxon>Fagales</taxon>
        <taxon>Fagaceae</taxon>
        <taxon>Lithocarpus</taxon>
    </lineage>
</organism>
<dbReference type="EMBL" id="JAZDWU010000004">
    <property type="protein sequence ID" value="KAL0003923.1"/>
    <property type="molecule type" value="Genomic_DNA"/>
</dbReference>
<evidence type="ECO:0008006" key="3">
    <source>
        <dbReference type="Google" id="ProtNLM"/>
    </source>
</evidence>
<comment type="caution">
    <text evidence="1">The sequence shown here is derived from an EMBL/GenBank/DDBJ whole genome shotgun (WGS) entry which is preliminary data.</text>
</comment>
<sequence>MAEKERRIHGVSICRRALCISHLLFADDSLLFFRANLEEVQAISDVLQIYAVASGQCINFEKSSVFFSINMVGEQRERIKELLGIREVERFESYLGLPTMVG</sequence>
<dbReference type="AlphaFoldDB" id="A0AAW2D2M2"/>
<keyword evidence="2" id="KW-1185">Reference proteome</keyword>
<dbReference type="Proteomes" id="UP001459277">
    <property type="component" value="Unassembled WGS sequence"/>
</dbReference>
<accession>A0AAW2D2M2</accession>
<evidence type="ECO:0000313" key="1">
    <source>
        <dbReference type="EMBL" id="KAL0003923.1"/>
    </source>
</evidence>
<name>A0AAW2D2M2_9ROSI</name>
<gene>
    <name evidence="1" type="ORF">SO802_011484</name>
</gene>
<proteinExistence type="predicted"/>
<evidence type="ECO:0000313" key="2">
    <source>
        <dbReference type="Proteomes" id="UP001459277"/>
    </source>
</evidence>
<protein>
    <recommendedName>
        <fullName evidence="3">Reverse transcriptase domain-containing protein</fullName>
    </recommendedName>
</protein>
<reference evidence="1 2" key="1">
    <citation type="submission" date="2024-01" db="EMBL/GenBank/DDBJ databases">
        <title>A telomere-to-telomere, gap-free genome of sweet tea (Lithocarpus litseifolius).</title>
        <authorList>
            <person name="Zhou J."/>
        </authorList>
    </citation>
    <scope>NUCLEOTIDE SEQUENCE [LARGE SCALE GENOMIC DNA]</scope>
    <source>
        <strain evidence="1">Zhou-2022a</strain>
        <tissue evidence="1">Leaf</tissue>
    </source>
</reference>